<feature type="binding site" evidence="7">
    <location>
        <position position="491"/>
    </location>
    <ligand>
        <name>ATP</name>
        <dbReference type="ChEBI" id="CHEBI:30616"/>
    </ligand>
</feature>
<dbReference type="PANTHER" id="PTHR45398">
    <property type="match status" value="1"/>
</dbReference>
<reference evidence="10 11" key="1">
    <citation type="submission" date="2018-12" db="EMBL/GenBank/DDBJ databases">
        <title>A novel vanA-carrying plasmid in a clinical isolate of Enterococcus avium.</title>
        <authorList>
            <person name="Bernasconi O.J."/>
            <person name="Luzzaro F."/>
            <person name="Endimiani A."/>
        </authorList>
    </citation>
    <scope>NUCLEOTIDE SEQUENCE [LARGE SCALE GENOMIC DNA]</scope>
    <source>
        <strain evidence="10 11">LC0559/18</strain>
    </source>
</reference>
<sequence>MQNIITAIDQWANEKPEALAYQSEKEEFSYQTLRQWSDNLAHYLNQNIEAKTPIVVFGELEFAMIASFLGAAKSGHAYIPIESTSPLDRIQLILKVAQPAMILSVLPWPEELNVTIPVVSPEKLAEIFTTEHAYEKLQPVMGDETFYIIFTSGTTGVPKGVQISHKNLLSFVNWDLKDFEIEAGMRFLSQAPYSFDLSVMSIYPALCSGGTLIPMEKAVINDFKKLFNFLPNLALEIWVSTPSLMDICLMEKTFDGEHVPSLKIFQFCGEELPRKTAEELLRRFPHAKVFNTYGPTEATVAMTQIEVTEEVLSKYDRVPIGYIKEDTEVLIYDGNRAVTDGIAGEIIIKGPSVSKGYMHNPEKTAAAFFKIDGVPAYRTGDAGRLQKDGLLLYEGRIDFQVKLHGFRIELEDIDHHLEQVSYVKQATVVPKYQDHKVQQLVAYVVANANDFEKTYQLTKAVKEELAEAAMDYMIPQKFVYVDQLPRTANGKIDRKRLINEVNS</sequence>
<feature type="binding site" evidence="7">
    <location>
        <position position="300"/>
    </location>
    <ligand>
        <name>D-alanine</name>
        <dbReference type="ChEBI" id="CHEBI:57416"/>
    </ligand>
</feature>
<keyword evidence="3 7" id="KW-0547">Nucleotide-binding</keyword>
<dbReference type="InterPro" id="IPR042099">
    <property type="entry name" value="ANL_N_sf"/>
</dbReference>
<dbReference type="SUPFAM" id="SSF56801">
    <property type="entry name" value="Acetyl-CoA synthetase-like"/>
    <property type="match status" value="1"/>
</dbReference>
<dbReference type="GO" id="GO:0005737">
    <property type="term" value="C:cytoplasm"/>
    <property type="evidence" value="ECO:0007669"/>
    <property type="project" value="UniProtKB-SubCell"/>
</dbReference>
<dbReference type="GO" id="GO:0047473">
    <property type="term" value="F:D-alanine [D-alanyl carrier protein] ligase activity"/>
    <property type="evidence" value="ECO:0007669"/>
    <property type="project" value="UniProtKB-UniRule"/>
</dbReference>
<comment type="pathway">
    <text evidence="7">Cell wall biogenesis; lipoteichoic acid biosynthesis.</text>
</comment>
<dbReference type="PROSITE" id="PS00455">
    <property type="entry name" value="AMP_BINDING"/>
    <property type="match status" value="1"/>
</dbReference>
<dbReference type="GO" id="GO:0005524">
    <property type="term" value="F:ATP binding"/>
    <property type="evidence" value="ECO:0007669"/>
    <property type="project" value="UniProtKB-KW"/>
</dbReference>
<dbReference type="Gene3D" id="3.30.300.30">
    <property type="match status" value="1"/>
</dbReference>
<dbReference type="InterPro" id="IPR000873">
    <property type="entry name" value="AMP-dep_synth/lig_dom"/>
</dbReference>
<dbReference type="Pfam" id="PF00501">
    <property type="entry name" value="AMP-binding"/>
    <property type="match status" value="1"/>
</dbReference>
<comment type="catalytic activity">
    <reaction evidence="7">
        <text>holo-[D-alanyl-carrier protein] + D-alanine + ATP = D-alanyl-[D-alanyl-carrier protein] + AMP + diphosphate</text>
        <dbReference type="Rhea" id="RHEA:55132"/>
        <dbReference type="Rhea" id="RHEA-COMP:14102"/>
        <dbReference type="Rhea" id="RHEA-COMP:14103"/>
        <dbReference type="ChEBI" id="CHEBI:30616"/>
        <dbReference type="ChEBI" id="CHEBI:33019"/>
        <dbReference type="ChEBI" id="CHEBI:57416"/>
        <dbReference type="ChEBI" id="CHEBI:64479"/>
        <dbReference type="ChEBI" id="CHEBI:138620"/>
        <dbReference type="ChEBI" id="CHEBI:456215"/>
        <dbReference type="EC" id="6.2.1.54"/>
    </reaction>
</comment>
<feature type="binding site" evidence="7">
    <location>
        <begin position="393"/>
        <end position="396"/>
    </location>
    <ligand>
        <name>ATP</name>
        <dbReference type="ChEBI" id="CHEBI:30616"/>
    </ligand>
</feature>
<evidence type="ECO:0000256" key="6">
    <source>
        <dbReference type="ARBA" id="ARBA00061336"/>
    </source>
</evidence>
<evidence type="ECO:0000256" key="7">
    <source>
        <dbReference type="HAMAP-Rule" id="MF_00593"/>
    </source>
</evidence>
<dbReference type="NCBIfam" id="NF003417">
    <property type="entry name" value="PRK04813.1"/>
    <property type="match status" value="1"/>
</dbReference>
<comment type="function">
    <text evidence="5 7">Catalyzes the first step in the D-alanylation of lipoteichoic acid (LTA), the activation of D-alanine and its transfer onto the D-alanyl carrier protein (Dcp) DltC. In an ATP-dependent two-step reaction, forms a high energy D-alanyl-AMP intermediate, followed by transfer of the D-alanyl residue as a thiol ester to the phosphopantheinyl prosthetic group of the Dcp. D-alanylation of LTA plays an important role in modulating the properties of the cell wall in Gram-positive bacteria, influencing the net charge of the cell wall.</text>
</comment>
<accession>A0A437ULL2</accession>
<dbReference type="InterPro" id="IPR010071">
    <property type="entry name" value="AA_adenyl_dom"/>
</dbReference>
<gene>
    <name evidence="7 10" type="primary">dltA</name>
    <name evidence="10" type="ORF">EK398_06030</name>
</gene>
<feature type="binding site" evidence="7">
    <location>
        <position position="196"/>
    </location>
    <ligand>
        <name>D-alanine</name>
        <dbReference type="ChEBI" id="CHEBI:57416"/>
    </ligand>
</feature>
<proteinExistence type="inferred from homology"/>
<dbReference type="InterPro" id="IPR010072">
    <property type="entry name" value="DltA"/>
</dbReference>
<protein>
    <recommendedName>
        <fullName evidence="7">D-alanine--D-alanyl carrier protein ligase</fullName>
        <shortName evidence="7">DCL</shortName>
        <ecNumber evidence="7">6.2.1.54</ecNumber>
    </recommendedName>
    <alternativeName>
        <fullName evidence="7">D-alanine--poly(phosphoribitol) ligase subunit 1</fullName>
    </alternativeName>
    <alternativeName>
        <fullName evidence="7">D-alanine-activating enzyme</fullName>
        <shortName evidence="7">DAE</shortName>
    </alternativeName>
</protein>
<feature type="binding site" evidence="7">
    <location>
        <begin position="291"/>
        <end position="296"/>
    </location>
    <ligand>
        <name>ATP</name>
        <dbReference type="ChEBI" id="CHEBI:30616"/>
    </ligand>
</feature>
<dbReference type="Pfam" id="PF13193">
    <property type="entry name" value="AMP-binding_C"/>
    <property type="match status" value="1"/>
</dbReference>
<dbReference type="GO" id="GO:0070395">
    <property type="term" value="P:lipoteichoic acid biosynthetic process"/>
    <property type="evidence" value="ECO:0007669"/>
    <property type="project" value="UniProtKB-UniRule"/>
</dbReference>
<comment type="caution">
    <text evidence="10">The sequence shown here is derived from an EMBL/GenBank/DDBJ whole genome shotgun (WGS) entry which is preliminary data.</text>
</comment>
<dbReference type="FunFam" id="3.30.300.30:FF:000012">
    <property type="entry name" value="D-alanine--D-alanyl carrier protein ligase"/>
    <property type="match status" value="1"/>
</dbReference>
<dbReference type="AlphaFoldDB" id="A0A437ULL2"/>
<feature type="binding site" evidence="7">
    <location>
        <position position="491"/>
    </location>
    <ligand>
        <name>D-alanine</name>
        <dbReference type="ChEBI" id="CHEBI:57416"/>
    </ligand>
</feature>
<evidence type="ECO:0000313" key="10">
    <source>
        <dbReference type="EMBL" id="RVU94441.1"/>
    </source>
</evidence>
<dbReference type="PANTHER" id="PTHR45398:SF1">
    <property type="entry name" value="ENZYME, PUTATIVE (JCVI)-RELATED"/>
    <property type="match status" value="1"/>
</dbReference>
<evidence type="ECO:0000313" key="11">
    <source>
        <dbReference type="Proteomes" id="UP000288388"/>
    </source>
</evidence>
<feature type="domain" description="AMP-binding enzyme C-terminal" evidence="9">
    <location>
        <begin position="417"/>
        <end position="491"/>
    </location>
</feature>
<evidence type="ECO:0000259" key="8">
    <source>
        <dbReference type="Pfam" id="PF00501"/>
    </source>
</evidence>
<dbReference type="CDD" id="cd05945">
    <property type="entry name" value="DltA"/>
    <property type="match status" value="1"/>
</dbReference>
<organism evidence="10 11">
    <name type="scientific">Enterococcus avium</name>
    <name type="common">Streptococcus avium</name>
    <dbReference type="NCBI Taxonomy" id="33945"/>
    <lineage>
        <taxon>Bacteria</taxon>
        <taxon>Bacillati</taxon>
        <taxon>Bacillota</taxon>
        <taxon>Bacilli</taxon>
        <taxon>Lactobacillales</taxon>
        <taxon>Enterococcaceae</taxon>
        <taxon>Enterococcus</taxon>
    </lineage>
</organism>
<dbReference type="InterPro" id="IPR045851">
    <property type="entry name" value="AMP-bd_C_sf"/>
</dbReference>
<feature type="binding site" evidence="7">
    <location>
        <begin position="151"/>
        <end position="152"/>
    </location>
    <ligand>
        <name>ATP</name>
        <dbReference type="ChEBI" id="CHEBI:30616"/>
    </ligand>
</feature>
<dbReference type="HAMAP" id="MF_00593">
    <property type="entry name" value="DltA"/>
    <property type="match status" value="1"/>
</dbReference>
<dbReference type="Proteomes" id="UP000288388">
    <property type="component" value="Unassembled WGS sequence"/>
</dbReference>
<evidence type="ECO:0000259" key="9">
    <source>
        <dbReference type="Pfam" id="PF13193"/>
    </source>
</evidence>
<dbReference type="NCBIfam" id="TIGR01733">
    <property type="entry name" value="AA-adenyl-dom"/>
    <property type="match status" value="1"/>
</dbReference>
<evidence type="ECO:0000256" key="2">
    <source>
        <dbReference type="ARBA" id="ARBA00022598"/>
    </source>
</evidence>
<keyword evidence="2 7" id="KW-0436">Ligase</keyword>
<dbReference type="EMBL" id="RYZS01000001">
    <property type="protein sequence ID" value="RVU94441.1"/>
    <property type="molecule type" value="Genomic_DNA"/>
</dbReference>
<dbReference type="NCBIfam" id="TIGR01734">
    <property type="entry name" value="D-ala-DACP-lig"/>
    <property type="match status" value="1"/>
</dbReference>
<comment type="subcellular location">
    <subcellularLocation>
        <location evidence="7">Cytoplasm</location>
    </subcellularLocation>
</comment>
<name>A0A437ULL2_ENTAV</name>
<feature type="domain" description="AMP-dependent synthetase/ligase" evidence="8">
    <location>
        <begin position="9"/>
        <end position="357"/>
    </location>
</feature>
<dbReference type="UniPathway" id="UPA00556"/>
<dbReference type="RefSeq" id="WP_127978564.1">
    <property type="nucleotide sequence ID" value="NZ_RYZS01000001.1"/>
</dbReference>
<dbReference type="Gene3D" id="3.40.50.12780">
    <property type="entry name" value="N-terminal domain of ligase-like"/>
    <property type="match status" value="1"/>
</dbReference>
<keyword evidence="1 7" id="KW-0963">Cytoplasm</keyword>
<evidence type="ECO:0000256" key="1">
    <source>
        <dbReference type="ARBA" id="ARBA00022490"/>
    </source>
</evidence>
<dbReference type="InterPro" id="IPR020845">
    <property type="entry name" value="AMP-binding_CS"/>
</dbReference>
<evidence type="ECO:0000256" key="4">
    <source>
        <dbReference type="ARBA" id="ARBA00022840"/>
    </source>
</evidence>
<dbReference type="InterPro" id="IPR044507">
    <property type="entry name" value="DltA-like"/>
</dbReference>
<evidence type="ECO:0000256" key="3">
    <source>
        <dbReference type="ARBA" id="ARBA00022741"/>
    </source>
</evidence>
<evidence type="ECO:0000256" key="5">
    <source>
        <dbReference type="ARBA" id="ARBA00054605"/>
    </source>
</evidence>
<feature type="binding site" evidence="7">
    <location>
        <position position="381"/>
    </location>
    <ligand>
        <name>ATP</name>
        <dbReference type="ChEBI" id="CHEBI:30616"/>
    </ligand>
</feature>
<keyword evidence="4 7" id="KW-0067">ATP-binding</keyword>
<comment type="similarity">
    <text evidence="6 7">Belongs to the ATP-dependent AMP-binding enzyme family. DltA subfamily.</text>
</comment>
<dbReference type="EC" id="6.2.1.54" evidence="7"/>
<dbReference type="InterPro" id="IPR025110">
    <property type="entry name" value="AMP-bd_C"/>
</dbReference>